<gene>
    <name evidence="6" type="ORF">METZ01_LOCUS1089</name>
</gene>
<accession>A0A381N139</accession>
<evidence type="ECO:0000256" key="2">
    <source>
        <dbReference type="ARBA" id="ARBA00022692"/>
    </source>
</evidence>
<evidence type="ECO:0000313" key="6">
    <source>
        <dbReference type="EMBL" id="SUZ48235.1"/>
    </source>
</evidence>
<sequence>MALTVVIGAFGAHNLKDKLSTDNMKIFEKGVQYQAYHSMGLVIIGLLGFNFPHHLLWLPALLFIFGIILFSGSLYILVMSNIKWLGMVTPLGGISFVLGWIFLGWAVFRN</sequence>
<dbReference type="GO" id="GO:0005886">
    <property type="term" value="C:plasma membrane"/>
    <property type="evidence" value="ECO:0007669"/>
    <property type="project" value="TreeGrafter"/>
</dbReference>
<comment type="subcellular location">
    <subcellularLocation>
        <location evidence="1">Membrane</location>
        <topology evidence="1">Multi-pass membrane protein</topology>
    </subcellularLocation>
</comment>
<dbReference type="PANTHER" id="PTHR43461:SF1">
    <property type="entry name" value="TRANSMEMBRANE PROTEIN 256"/>
    <property type="match status" value="1"/>
</dbReference>
<reference evidence="6" key="1">
    <citation type="submission" date="2018-05" db="EMBL/GenBank/DDBJ databases">
        <authorList>
            <person name="Lanie J.A."/>
            <person name="Ng W.-L."/>
            <person name="Kazmierczak K.M."/>
            <person name="Andrzejewski T.M."/>
            <person name="Davidsen T.M."/>
            <person name="Wayne K.J."/>
            <person name="Tettelin H."/>
            <person name="Glass J.I."/>
            <person name="Rusch D."/>
            <person name="Podicherti R."/>
            <person name="Tsui H.-C.T."/>
            <person name="Winkler M.E."/>
        </authorList>
    </citation>
    <scope>NUCLEOTIDE SEQUENCE</scope>
</reference>
<evidence type="ECO:0000256" key="1">
    <source>
        <dbReference type="ARBA" id="ARBA00004141"/>
    </source>
</evidence>
<proteinExistence type="predicted"/>
<name>A0A381N139_9ZZZZ</name>
<dbReference type="EMBL" id="UINC01000058">
    <property type="protein sequence ID" value="SUZ48235.1"/>
    <property type="molecule type" value="Genomic_DNA"/>
</dbReference>
<organism evidence="6">
    <name type="scientific">marine metagenome</name>
    <dbReference type="NCBI Taxonomy" id="408172"/>
    <lineage>
        <taxon>unclassified sequences</taxon>
        <taxon>metagenomes</taxon>
        <taxon>ecological metagenomes</taxon>
    </lineage>
</organism>
<dbReference type="AlphaFoldDB" id="A0A381N139"/>
<feature type="transmembrane region" description="Helical" evidence="5">
    <location>
        <begin position="56"/>
        <end position="78"/>
    </location>
</feature>
<feature type="transmembrane region" description="Helical" evidence="5">
    <location>
        <begin position="84"/>
        <end position="108"/>
    </location>
</feature>
<dbReference type="InterPro" id="IPR006696">
    <property type="entry name" value="DUF423"/>
</dbReference>
<dbReference type="PANTHER" id="PTHR43461">
    <property type="entry name" value="TRANSMEMBRANE PROTEIN 256"/>
    <property type="match status" value="1"/>
</dbReference>
<protein>
    <recommendedName>
        <fullName evidence="7">DUF423 domain-containing protein</fullName>
    </recommendedName>
</protein>
<dbReference type="Pfam" id="PF04241">
    <property type="entry name" value="DUF423"/>
    <property type="match status" value="1"/>
</dbReference>
<evidence type="ECO:0000256" key="5">
    <source>
        <dbReference type="SAM" id="Phobius"/>
    </source>
</evidence>
<evidence type="ECO:0000256" key="3">
    <source>
        <dbReference type="ARBA" id="ARBA00022989"/>
    </source>
</evidence>
<evidence type="ECO:0008006" key="7">
    <source>
        <dbReference type="Google" id="ProtNLM"/>
    </source>
</evidence>
<evidence type="ECO:0000256" key="4">
    <source>
        <dbReference type="ARBA" id="ARBA00023136"/>
    </source>
</evidence>
<keyword evidence="2 5" id="KW-0812">Transmembrane</keyword>
<keyword evidence="3 5" id="KW-1133">Transmembrane helix</keyword>
<keyword evidence="4 5" id="KW-0472">Membrane</keyword>